<evidence type="ECO:0000313" key="3">
    <source>
        <dbReference type="Proteomes" id="UP001159641"/>
    </source>
</evidence>
<dbReference type="Proteomes" id="UP001159641">
    <property type="component" value="Unassembled WGS sequence"/>
</dbReference>
<keyword evidence="3" id="KW-1185">Reference proteome</keyword>
<proteinExistence type="predicted"/>
<accession>A0AB34HB35</accession>
<gene>
    <name evidence="2" type="ORF">J1605_021920</name>
</gene>
<evidence type="ECO:0000313" key="2">
    <source>
        <dbReference type="EMBL" id="KAJ8789393.1"/>
    </source>
</evidence>
<name>A0AB34HB35_ESCRO</name>
<organism evidence="2 3">
    <name type="scientific">Eschrichtius robustus</name>
    <name type="common">California gray whale</name>
    <name type="synonym">Eschrichtius gibbosus</name>
    <dbReference type="NCBI Taxonomy" id="9764"/>
    <lineage>
        <taxon>Eukaryota</taxon>
        <taxon>Metazoa</taxon>
        <taxon>Chordata</taxon>
        <taxon>Craniata</taxon>
        <taxon>Vertebrata</taxon>
        <taxon>Euteleostomi</taxon>
        <taxon>Mammalia</taxon>
        <taxon>Eutheria</taxon>
        <taxon>Laurasiatheria</taxon>
        <taxon>Artiodactyla</taxon>
        <taxon>Whippomorpha</taxon>
        <taxon>Cetacea</taxon>
        <taxon>Mysticeti</taxon>
        <taxon>Eschrichtiidae</taxon>
        <taxon>Eschrichtius</taxon>
    </lineage>
</organism>
<sequence length="91" mass="9973">MNHITELGLYPEKNKEPLEGSTEGSSRITFRAITLAAASRTGCSSDKADSARRLLRASPREQTDKTITWIHAYPTGGGRKGLFDFLSDCLT</sequence>
<evidence type="ECO:0000256" key="1">
    <source>
        <dbReference type="SAM" id="MobiDB-lite"/>
    </source>
</evidence>
<dbReference type="AlphaFoldDB" id="A0AB34HB35"/>
<feature type="region of interest" description="Disordered" evidence="1">
    <location>
        <begin position="1"/>
        <end position="24"/>
    </location>
</feature>
<comment type="caution">
    <text evidence="2">The sequence shown here is derived from an EMBL/GenBank/DDBJ whole genome shotgun (WGS) entry which is preliminary data.</text>
</comment>
<dbReference type="EMBL" id="JAIQCJ010001425">
    <property type="protein sequence ID" value="KAJ8789393.1"/>
    <property type="molecule type" value="Genomic_DNA"/>
</dbReference>
<reference evidence="2 3" key="1">
    <citation type="submission" date="2022-11" db="EMBL/GenBank/DDBJ databases">
        <title>Whole genome sequence of Eschrichtius robustus ER-17-0199.</title>
        <authorList>
            <person name="Bruniche-Olsen A."/>
            <person name="Black A.N."/>
            <person name="Fields C.J."/>
            <person name="Walden K."/>
            <person name="Dewoody J.A."/>
        </authorList>
    </citation>
    <scope>NUCLEOTIDE SEQUENCE [LARGE SCALE GENOMIC DNA]</scope>
    <source>
        <strain evidence="2">ER-17-0199</strain>
        <tissue evidence="2">Blubber</tissue>
    </source>
</reference>
<protein>
    <submittedName>
        <fullName evidence="2">Uncharacterized protein</fullName>
    </submittedName>
</protein>